<keyword evidence="4" id="KW-1185">Reference proteome</keyword>
<gene>
    <name evidence="3" type="ORF">GOP47_0018451</name>
</gene>
<evidence type="ECO:0000313" key="3">
    <source>
        <dbReference type="EMBL" id="KAI5065827.1"/>
    </source>
</evidence>
<keyword evidence="2" id="KW-0677">Repeat</keyword>
<protein>
    <submittedName>
        <fullName evidence="3">Uncharacterized protein</fullName>
    </submittedName>
</protein>
<evidence type="ECO:0000256" key="1">
    <source>
        <dbReference type="ARBA" id="ARBA00022614"/>
    </source>
</evidence>
<dbReference type="InterPro" id="IPR001611">
    <property type="entry name" value="Leu-rich_rpt"/>
</dbReference>
<name>A0A9D4Z9N0_ADICA</name>
<accession>A0A9D4Z9N0</accession>
<reference evidence="3" key="1">
    <citation type="submission" date="2021-01" db="EMBL/GenBank/DDBJ databases">
        <title>Adiantum capillus-veneris genome.</title>
        <authorList>
            <person name="Fang Y."/>
            <person name="Liao Q."/>
        </authorList>
    </citation>
    <scope>NUCLEOTIDE SEQUENCE</scope>
    <source>
        <strain evidence="3">H3</strain>
        <tissue evidence="3">Leaf</tissue>
    </source>
</reference>
<dbReference type="Proteomes" id="UP000886520">
    <property type="component" value="Chromosome 18"/>
</dbReference>
<dbReference type="InterPro" id="IPR050836">
    <property type="entry name" value="SDS22/Internalin_LRR"/>
</dbReference>
<evidence type="ECO:0000313" key="4">
    <source>
        <dbReference type="Proteomes" id="UP000886520"/>
    </source>
</evidence>
<sequence length="194" mass="21969">MFLVPAAASFEHIKYWDKNKVQREGNNTRKNGALCGTALELPEKFACKDSRKYVTNSESPFVLNLHHTKNSNIIVDCDVEELCLEYQHLKSMLIFGNLSSLRKLFLSGNEFVALEGLENCTLLEELVLEDNCINQVKLEICSQALWKLELGRNNLTSCVEFNVFNGLTQLSIEKNNIESLKACPSKCITFLFAI</sequence>
<proteinExistence type="predicted"/>
<dbReference type="SUPFAM" id="SSF52075">
    <property type="entry name" value="Outer arm dynein light chain 1"/>
    <property type="match status" value="1"/>
</dbReference>
<comment type="caution">
    <text evidence="3">The sequence shown here is derived from an EMBL/GenBank/DDBJ whole genome shotgun (WGS) entry which is preliminary data.</text>
</comment>
<dbReference type="PANTHER" id="PTHR46652:SF3">
    <property type="entry name" value="LEUCINE-RICH REPEAT-CONTAINING PROTEIN 9"/>
    <property type="match status" value="1"/>
</dbReference>
<dbReference type="InterPro" id="IPR032675">
    <property type="entry name" value="LRR_dom_sf"/>
</dbReference>
<keyword evidence="1" id="KW-0433">Leucine-rich repeat</keyword>
<organism evidence="3 4">
    <name type="scientific">Adiantum capillus-veneris</name>
    <name type="common">Maidenhair fern</name>
    <dbReference type="NCBI Taxonomy" id="13818"/>
    <lineage>
        <taxon>Eukaryota</taxon>
        <taxon>Viridiplantae</taxon>
        <taxon>Streptophyta</taxon>
        <taxon>Embryophyta</taxon>
        <taxon>Tracheophyta</taxon>
        <taxon>Polypodiopsida</taxon>
        <taxon>Polypodiidae</taxon>
        <taxon>Polypodiales</taxon>
        <taxon>Pteridineae</taxon>
        <taxon>Pteridaceae</taxon>
        <taxon>Vittarioideae</taxon>
        <taxon>Adiantum</taxon>
    </lineage>
</organism>
<evidence type="ECO:0000256" key="2">
    <source>
        <dbReference type="ARBA" id="ARBA00022737"/>
    </source>
</evidence>
<dbReference type="PANTHER" id="PTHR46652">
    <property type="entry name" value="LEUCINE-RICH REPEAT AND IQ DOMAIN-CONTAINING PROTEIN 1-RELATED"/>
    <property type="match status" value="1"/>
</dbReference>
<dbReference type="Gene3D" id="3.80.10.10">
    <property type="entry name" value="Ribonuclease Inhibitor"/>
    <property type="match status" value="1"/>
</dbReference>
<dbReference type="OrthoDB" id="1517790at2759"/>
<dbReference type="AlphaFoldDB" id="A0A9D4Z9N0"/>
<dbReference type="EMBL" id="JABFUD020000018">
    <property type="protein sequence ID" value="KAI5065827.1"/>
    <property type="molecule type" value="Genomic_DNA"/>
</dbReference>
<dbReference type="PROSITE" id="PS51450">
    <property type="entry name" value="LRR"/>
    <property type="match status" value="1"/>
</dbReference>